<evidence type="ECO:0000313" key="3">
    <source>
        <dbReference type="Proteomes" id="UP000193218"/>
    </source>
</evidence>
<evidence type="ECO:0000313" key="2">
    <source>
        <dbReference type="EMBL" id="ORX39066.1"/>
    </source>
</evidence>
<accession>A0A1Y1UNM1</accession>
<name>A0A1Y1UNM1_9TREE</name>
<reference evidence="2 3" key="1">
    <citation type="submission" date="2017-03" db="EMBL/GenBank/DDBJ databases">
        <title>Widespread Adenine N6-methylation of Active Genes in Fungi.</title>
        <authorList>
            <consortium name="DOE Joint Genome Institute"/>
            <person name="Mondo S.J."/>
            <person name="Dannebaum R.O."/>
            <person name="Kuo R.C."/>
            <person name="Louie K.B."/>
            <person name="Bewick A.J."/>
            <person name="Labutti K."/>
            <person name="Haridas S."/>
            <person name="Kuo A."/>
            <person name="Salamov A."/>
            <person name="Ahrendt S.R."/>
            <person name="Lau R."/>
            <person name="Bowen B.P."/>
            <person name="Lipzen A."/>
            <person name="Sullivan W."/>
            <person name="Andreopoulos W.B."/>
            <person name="Clum A."/>
            <person name="Lindquist E."/>
            <person name="Daum C."/>
            <person name="Northen T.R."/>
            <person name="Ramamoorthy G."/>
            <person name="Schmitz R.J."/>
            <person name="Gryganskyi A."/>
            <person name="Culley D."/>
            <person name="Magnuson J."/>
            <person name="James T.Y."/>
            <person name="O'Malley M.A."/>
            <person name="Stajich J.E."/>
            <person name="Spatafora J.W."/>
            <person name="Visel A."/>
            <person name="Grigoriev I.V."/>
        </authorList>
    </citation>
    <scope>NUCLEOTIDE SEQUENCE [LARGE SCALE GENOMIC DNA]</scope>
    <source>
        <strain evidence="2 3">NRRL Y-17943</strain>
    </source>
</reference>
<keyword evidence="3" id="KW-1185">Reference proteome</keyword>
<dbReference type="PANTHER" id="PTHR28265:SF1">
    <property type="entry name" value="MAINTENANCE OF TELOMERE CAPPING PROTEIN 1"/>
    <property type="match status" value="1"/>
</dbReference>
<protein>
    <submittedName>
        <fullName evidence="2">Maintenance of telomere capping protein 1</fullName>
    </submittedName>
</protein>
<dbReference type="AlphaFoldDB" id="A0A1Y1UNM1"/>
<feature type="compositionally biased region" description="Low complexity" evidence="1">
    <location>
        <begin position="456"/>
        <end position="474"/>
    </location>
</feature>
<organism evidence="2 3">
    <name type="scientific">Kockovaella imperatae</name>
    <dbReference type="NCBI Taxonomy" id="4999"/>
    <lineage>
        <taxon>Eukaryota</taxon>
        <taxon>Fungi</taxon>
        <taxon>Dikarya</taxon>
        <taxon>Basidiomycota</taxon>
        <taxon>Agaricomycotina</taxon>
        <taxon>Tremellomycetes</taxon>
        <taxon>Tremellales</taxon>
        <taxon>Cuniculitremaceae</taxon>
        <taxon>Kockovaella</taxon>
    </lineage>
</organism>
<dbReference type="EMBL" id="NBSH01000003">
    <property type="protein sequence ID" value="ORX39066.1"/>
    <property type="molecule type" value="Genomic_DNA"/>
</dbReference>
<evidence type="ECO:0000256" key="1">
    <source>
        <dbReference type="SAM" id="MobiDB-lite"/>
    </source>
</evidence>
<feature type="region of interest" description="Disordered" evidence="1">
    <location>
        <begin position="1"/>
        <end position="139"/>
    </location>
</feature>
<gene>
    <name evidence="2" type="ORF">BD324DRAFT_618411</name>
</gene>
<feature type="compositionally biased region" description="Polar residues" evidence="1">
    <location>
        <begin position="58"/>
        <end position="68"/>
    </location>
</feature>
<dbReference type="STRING" id="4999.A0A1Y1UNM1"/>
<comment type="caution">
    <text evidence="2">The sequence shown here is derived from an EMBL/GenBank/DDBJ whole genome shotgun (WGS) entry which is preliminary data.</text>
</comment>
<dbReference type="RefSeq" id="XP_021872929.1">
    <property type="nucleotide sequence ID" value="XM_022015026.1"/>
</dbReference>
<feature type="compositionally biased region" description="Low complexity" evidence="1">
    <location>
        <begin position="115"/>
        <end position="139"/>
    </location>
</feature>
<dbReference type="OrthoDB" id="5594977at2759"/>
<sequence>MPPKSKKTKAEEAADFLSSLDNLDAPPAGIETAPSTSAPIAAGELPRASTDSARPKSIKSSTDLSNSVDLGRSKTATPPPPVVEAENDEANEALAFLQAQINTKRAPLSAPKPSAPRAATPQSSSATAAAPSSSSSATLASAPVNVPTASAASGASSGWGSSWWSSATSALQNAQKIADEGYKRVRTEGVAGVSEQLKGVDLNKLRQGAEERLGGIVKGVDLEKLREDLLKHTSSTLTTILDTVAPPIAAHETLELWLAHPMSGYAGVEGVVYRAWTKILEQTESGELIVMWSAEDPAQEDMERNMNPVEGFETGWKRQNEQIVKVREREEENPQGRARANPSVPVTTVPIFLHLQPVLAPLSIPEPPILLSQSKSEPGSAPTPPKHLYFLMTLQDPSHSLRFTTVSQPAPADWLDVEYEKSDWVEERLVEVLRNGVEIIAQDYVATRMGMKPSIATPATPTEPKETSAAPAETSQEDKKA</sequence>
<feature type="region of interest" description="Disordered" evidence="1">
    <location>
        <begin position="453"/>
        <end position="481"/>
    </location>
</feature>
<proteinExistence type="predicted"/>
<dbReference type="Proteomes" id="UP000193218">
    <property type="component" value="Unassembled WGS sequence"/>
</dbReference>
<dbReference type="InParanoid" id="A0A1Y1UNM1"/>
<dbReference type="PANTHER" id="PTHR28265">
    <property type="entry name" value="MAINTENANCE OF TELOMERE CAPPING PROTEIN 1"/>
    <property type="match status" value="1"/>
</dbReference>
<dbReference type="Pfam" id="PF10310">
    <property type="entry name" value="DUF5427"/>
    <property type="match status" value="1"/>
</dbReference>
<dbReference type="GeneID" id="33556834"/>
<dbReference type="InterPro" id="IPR018814">
    <property type="entry name" value="DUF5427"/>
</dbReference>